<evidence type="ECO:0000313" key="2">
    <source>
        <dbReference type="EMBL" id="QJE98030.1"/>
    </source>
</evidence>
<dbReference type="Pfam" id="PF08818">
    <property type="entry name" value="DUF1801"/>
    <property type="match status" value="1"/>
</dbReference>
<evidence type="ECO:0000259" key="1">
    <source>
        <dbReference type="Pfam" id="PF08818"/>
    </source>
</evidence>
<name>A0A858RPH8_9BACT</name>
<gene>
    <name evidence="2" type="ORF">HHL09_20305</name>
</gene>
<reference evidence="2 3" key="1">
    <citation type="submission" date="2020-04" db="EMBL/GenBank/DDBJ databases">
        <title>Luteolibacter sp. G-1-1-1 isolated from soil.</title>
        <authorList>
            <person name="Dahal R.H."/>
        </authorList>
    </citation>
    <scope>NUCLEOTIDE SEQUENCE [LARGE SCALE GENOMIC DNA]</scope>
    <source>
        <strain evidence="2 3">G-1-1-1</strain>
    </source>
</reference>
<dbReference type="Gene3D" id="3.90.1150.200">
    <property type="match status" value="1"/>
</dbReference>
<proteinExistence type="predicted"/>
<dbReference type="InterPro" id="IPR014922">
    <property type="entry name" value="YdhG-like"/>
</dbReference>
<dbReference type="EMBL" id="CP051774">
    <property type="protein sequence ID" value="QJE98030.1"/>
    <property type="molecule type" value="Genomic_DNA"/>
</dbReference>
<organism evidence="2 3">
    <name type="scientific">Luteolibacter luteus</name>
    <dbReference type="NCBI Taxonomy" id="2728835"/>
    <lineage>
        <taxon>Bacteria</taxon>
        <taxon>Pseudomonadati</taxon>
        <taxon>Verrucomicrobiota</taxon>
        <taxon>Verrucomicrobiia</taxon>
        <taxon>Verrucomicrobiales</taxon>
        <taxon>Verrucomicrobiaceae</taxon>
        <taxon>Luteolibacter</taxon>
    </lineage>
</organism>
<dbReference type="AlphaFoldDB" id="A0A858RPH8"/>
<dbReference type="KEGG" id="luo:HHL09_20305"/>
<accession>A0A858RPH8</accession>
<dbReference type="RefSeq" id="WP_169456457.1">
    <property type="nucleotide sequence ID" value="NZ_CP051774.1"/>
</dbReference>
<feature type="domain" description="YdhG-like" evidence="1">
    <location>
        <begin position="19"/>
        <end position="110"/>
    </location>
</feature>
<sequence length="117" mass="13138">MKASGGIDDYISKQPENVRPLLEQIRSEIRNAAPKAEETIKYGLPTFTLNGNLVHFGAFKKHIGFYPVTSGIHEALEKELEPLDCEKGTLRFPIGEKLPLPLIRKIVKLRVKENASK</sequence>
<evidence type="ECO:0000313" key="3">
    <source>
        <dbReference type="Proteomes" id="UP000501812"/>
    </source>
</evidence>
<dbReference type="SUPFAM" id="SSF159888">
    <property type="entry name" value="YdhG-like"/>
    <property type="match status" value="1"/>
</dbReference>
<protein>
    <recommendedName>
        <fullName evidence="1">YdhG-like domain-containing protein</fullName>
    </recommendedName>
</protein>
<dbReference type="Proteomes" id="UP000501812">
    <property type="component" value="Chromosome"/>
</dbReference>
<keyword evidence="3" id="KW-1185">Reference proteome</keyword>